<dbReference type="Proteomes" id="UP001168552">
    <property type="component" value="Unassembled WGS sequence"/>
</dbReference>
<reference evidence="2" key="1">
    <citation type="submission" date="2023-06" db="EMBL/GenBank/DDBJ databases">
        <title>Cytophagales bacterium Strain LB-30, isolated from soil.</title>
        <authorList>
            <person name="Liu B."/>
        </authorList>
    </citation>
    <scope>NUCLEOTIDE SEQUENCE</scope>
    <source>
        <strain evidence="2">LB-30</strain>
    </source>
</reference>
<evidence type="ECO:0008006" key="4">
    <source>
        <dbReference type="Google" id="ProtNLM"/>
    </source>
</evidence>
<evidence type="ECO:0000256" key="1">
    <source>
        <dbReference type="SAM" id="SignalP"/>
    </source>
</evidence>
<feature type="signal peptide" evidence="1">
    <location>
        <begin position="1"/>
        <end position="20"/>
    </location>
</feature>
<protein>
    <recommendedName>
        <fullName evidence="4">DUF3244 domain-containing protein</fullName>
    </recommendedName>
</protein>
<organism evidence="2 3">
    <name type="scientific">Shiella aurantiaca</name>
    <dbReference type="NCBI Taxonomy" id="3058365"/>
    <lineage>
        <taxon>Bacteria</taxon>
        <taxon>Pseudomonadati</taxon>
        <taxon>Bacteroidota</taxon>
        <taxon>Cytophagia</taxon>
        <taxon>Cytophagales</taxon>
        <taxon>Shiellaceae</taxon>
        <taxon>Shiella</taxon>
    </lineage>
</organism>
<gene>
    <name evidence="2" type="ORF">QWY31_03115</name>
</gene>
<evidence type="ECO:0000313" key="3">
    <source>
        <dbReference type="Proteomes" id="UP001168552"/>
    </source>
</evidence>
<dbReference type="RefSeq" id="WP_320003002.1">
    <property type="nucleotide sequence ID" value="NZ_JAUHJS010000002.1"/>
</dbReference>
<accession>A0ABT8F1Z9</accession>
<sequence>MKFNVSLIALFIALGSVAYANSGSNSLVKVIADENNGIYKVAYRSNEVSRVSVAIYNSNNERVFNETLMMNAFVRPYNLSSMGEGEYTIEISDKNGKTVEKVNYKRARIQSMVQVSKVAKFQGKYLLRITNTANEFVTVRIFNQNEEMIHENSFRVTGDFATVYNLEQVEGNLTFEVEGQNGTNAIIKY</sequence>
<dbReference type="EMBL" id="JAUHJS010000002">
    <property type="protein sequence ID" value="MDN4164473.1"/>
    <property type="molecule type" value="Genomic_DNA"/>
</dbReference>
<keyword evidence="1" id="KW-0732">Signal</keyword>
<proteinExistence type="predicted"/>
<comment type="caution">
    <text evidence="2">The sequence shown here is derived from an EMBL/GenBank/DDBJ whole genome shotgun (WGS) entry which is preliminary data.</text>
</comment>
<keyword evidence="3" id="KW-1185">Reference proteome</keyword>
<feature type="chain" id="PRO_5047177990" description="DUF3244 domain-containing protein" evidence="1">
    <location>
        <begin position="21"/>
        <end position="189"/>
    </location>
</feature>
<evidence type="ECO:0000313" key="2">
    <source>
        <dbReference type="EMBL" id="MDN4164473.1"/>
    </source>
</evidence>
<name>A0ABT8F1Z9_9BACT</name>